<proteinExistence type="predicted"/>
<dbReference type="RefSeq" id="WP_147297767.1">
    <property type="nucleotide sequence ID" value="NZ_QRDX01000006.1"/>
</dbReference>
<dbReference type="AlphaFoldDB" id="A0A3D9HDS0"/>
<gene>
    <name evidence="2" type="ORF">DFQ02_106253</name>
</gene>
<protein>
    <submittedName>
        <fullName evidence="2">Uncharacterized protein</fullName>
    </submittedName>
</protein>
<sequence length="238" mass="28425">MTKPSLYQFYLYLIPNLIRELYFFIPEEEILMVPKDKMDAFKKHIALNEIYVFDYHKGPVPYTEDRNTTEILAKANKLEANLFSLKEKQDGTNEEGFNYVLGKYFKMVETLIYFSDWMYRHLNKYTVTTKEVEDKFYFQYLNFKNHSEYLEQEFHQNMVSDPKNNFDKSDIIDACFEDVSNSFDAVKLTRPTKPDSLTRSKDDILKTDEKQVEKPKPPLVTEAEAERLLLEKYFNIEK</sequence>
<evidence type="ECO:0000313" key="3">
    <source>
        <dbReference type="Proteomes" id="UP000256629"/>
    </source>
</evidence>
<dbReference type="EMBL" id="QRDX01000006">
    <property type="protein sequence ID" value="RED47624.1"/>
    <property type="molecule type" value="Genomic_DNA"/>
</dbReference>
<dbReference type="OrthoDB" id="1426469at2"/>
<accession>A0A3D9HDS0</accession>
<evidence type="ECO:0000256" key="1">
    <source>
        <dbReference type="SAM" id="MobiDB-lite"/>
    </source>
</evidence>
<feature type="region of interest" description="Disordered" evidence="1">
    <location>
        <begin position="194"/>
        <end position="219"/>
    </location>
</feature>
<name>A0A3D9HDS0_9FLAO</name>
<keyword evidence="3" id="KW-1185">Reference proteome</keyword>
<reference evidence="2 3" key="1">
    <citation type="submission" date="2018-07" db="EMBL/GenBank/DDBJ databases">
        <title>Genomic Encyclopedia of Type Strains, Phase III (KMG-III): the genomes of soil and plant-associated and newly described type strains.</title>
        <authorList>
            <person name="Whitman W."/>
        </authorList>
    </citation>
    <scope>NUCLEOTIDE SEQUENCE [LARGE SCALE GENOMIC DNA]</scope>
    <source>
        <strain evidence="2 3">CECT 8487</strain>
    </source>
</reference>
<feature type="compositionally biased region" description="Basic and acidic residues" evidence="1">
    <location>
        <begin position="194"/>
        <end position="216"/>
    </location>
</feature>
<comment type="caution">
    <text evidence="2">The sequence shown here is derived from an EMBL/GenBank/DDBJ whole genome shotgun (WGS) entry which is preliminary data.</text>
</comment>
<dbReference type="Proteomes" id="UP000256629">
    <property type="component" value="Unassembled WGS sequence"/>
</dbReference>
<evidence type="ECO:0000313" key="2">
    <source>
        <dbReference type="EMBL" id="RED47624.1"/>
    </source>
</evidence>
<organism evidence="2 3">
    <name type="scientific">Seonamhaeicola aphaedonensis</name>
    <dbReference type="NCBI Taxonomy" id="1461338"/>
    <lineage>
        <taxon>Bacteria</taxon>
        <taxon>Pseudomonadati</taxon>
        <taxon>Bacteroidota</taxon>
        <taxon>Flavobacteriia</taxon>
        <taxon>Flavobacteriales</taxon>
        <taxon>Flavobacteriaceae</taxon>
    </lineage>
</organism>